<organism evidence="3">
    <name type="scientific">Candidatus Kentrum sp. TUN</name>
    <dbReference type="NCBI Taxonomy" id="2126343"/>
    <lineage>
        <taxon>Bacteria</taxon>
        <taxon>Pseudomonadati</taxon>
        <taxon>Pseudomonadota</taxon>
        <taxon>Gammaproteobacteria</taxon>
        <taxon>Candidatus Kentrum</taxon>
    </lineage>
</organism>
<dbReference type="AlphaFoldDB" id="A0A450ZFS6"/>
<dbReference type="InterPro" id="IPR054567">
    <property type="entry name" value="NNH7"/>
</dbReference>
<feature type="domain" description="NACHT N-terminal Helical" evidence="2">
    <location>
        <begin position="5"/>
        <end position="239"/>
    </location>
</feature>
<name>A0A450ZFS6_9GAMM</name>
<protein>
    <recommendedName>
        <fullName evidence="2">NACHT N-terminal Helical domain-containing protein</fullName>
    </recommendedName>
</protein>
<evidence type="ECO:0000313" key="3">
    <source>
        <dbReference type="EMBL" id="VFK52654.1"/>
    </source>
</evidence>
<gene>
    <name evidence="3" type="ORF">BECKTUN1418D_GA0071000_101620</name>
</gene>
<accession>A0A450ZFS6</accession>
<proteinExistence type="predicted"/>
<sequence length="274" mass="31033">MNLDLTFKDVCTTIKKQGKGDPGLIEAVDNLLGLPLVCSPVVLGPAAAAWLPILVTKNELIKIGKSVFEKFTNNKVDDYSLRHETMRTAYGLLVFTSFFDTLDSRLPKALREEISLPDTEKALLAREAVTESTSKKPATTITNPLDSPNSTYSFPFPHPTETLDEQCRRQEKLWTQMKQGFVEFVQKLPFWEEADEKKRETLLSGMEEIEDEVAKRFEAQYFELARKFEDFAIWANLGERIRFDSESVQFTLTTHTQVSPITAAKVKRTGATES</sequence>
<evidence type="ECO:0000256" key="1">
    <source>
        <dbReference type="SAM" id="MobiDB-lite"/>
    </source>
</evidence>
<evidence type="ECO:0000259" key="2">
    <source>
        <dbReference type="Pfam" id="PF22738"/>
    </source>
</evidence>
<reference evidence="3" key="1">
    <citation type="submission" date="2019-02" db="EMBL/GenBank/DDBJ databases">
        <authorList>
            <person name="Gruber-Vodicka R. H."/>
            <person name="Seah K. B. B."/>
        </authorList>
    </citation>
    <scope>NUCLEOTIDE SEQUENCE</scope>
    <source>
        <strain evidence="3">BECK_BY1</strain>
    </source>
</reference>
<dbReference type="Pfam" id="PF22738">
    <property type="entry name" value="NNH7"/>
    <property type="match status" value="1"/>
</dbReference>
<feature type="region of interest" description="Disordered" evidence="1">
    <location>
        <begin position="128"/>
        <end position="151"/>
    </location>
</feature>
<feature type="compositionally biased region" description="Polar residues" evidence="1">
    <location>
        <begin position="130"/>
        <end position="151"/>
    </location>
</feature>
<dbReference type="EMBL" id="CAADFX010000016">
    <property type="protein sequence ID" value="VFK52654.1"/>
    <property type="molecule type" value="Genomic_DNA"/>
</dbReference>